<evidence type="ECO:0000313" key="2">
    <source>
        <dbReference type="EMBL" id="SMC49931.1"/>
    </source>
</evidence>
<name>A0A1W1ZPF6_9MICO</name>
<evidence type="ECO:0000313" key="3">
    <source>
        <dbReference type="Proteomes" id="UP000192634"/>
    </source>
</evidence>
<sequence>MYTTSSTPALAGPTPGVEAFTPVQLLRLTQLFSSDPALADTLGPDPERPGERSWRLLADSPQLQVWLIRKPSGAATSTTSPTSGARSPSRSTPTARRSRR</sequence>
<dbReference type="AlphaFoldDB" id="A0A1W1ZPF6"/>
<organism evidence="2 3">
    <name type="scientific">Janibacter indicus</name>
    <dbReference type="NCBI Taxonomy" id="857417"/>
    <lineage>
        <taxon>Bacteria</taxon>
        <taxon>Bacillati</taxon>
        <taxon>Actinomycetota</taxon>
        <taxon>Actinomycetes</taxon>
        <taxon>Micrococcales</taxon>
        <taxon>Intrasporangiaceae</taxon>
        <taxon>Janibacter</taxon>
    </lineage>
</organism>
<proteinExistence type="predicted"/>
<dbReference type="EMBL" id="FWXN01000004">
    <property type="protein sequence ID" value="SMC49931.1"/>
    <property type="molecule type" value="Genomic_DNA"/>
</dbReference>
<gene>
    <name evidence="2" type="ORF">SAMN06296429_104109</name>
</gene>
<evidence type="ECO:0000256" key="1">
    <source>
        <dbReference type="SAM" id="MobiDB-lite"/>
    </source>
</evidence>
<reference evidence="2 3" key="1">
    <citation type="submission" date="2017-04" db="EMBL/GenBank/DDBJ databases">
        <authorList>
            <person name="Afonso C.L."/>
            <person name="Miller P.J."/>
            <person name="Scott M.A."/>
            <person name="Spackman E."/>
            <person name="Goraichik I."/>
            <person name="Dimitrov K.M."/>
            <person name="Suarez D.L."/>
            <person name="Swayne D.E."/>
        </authorList>
    </citation>
    <scope>NUCLEOTIDE SEQUENCE [LARGE SCALE GENOMIC DNA]</scope>
    <source>
        <strain evidence="2 3">CGMCC 1.12511</strain>
    </source>
</reference>
<dbReference type="Proteomes" id="UP000192634">
    <property type="component" value="Unassembled WGS sequence"/>
</dbReference>
<feature type="compositionally biased region" description="Low complexity" evidence="1">
    <location>
        <begin position="71"/>
        <end position="100"/>
    </location>
</feature>
<protein>
    <submittedName>
        <fullName evidence="2">Uncharacterized protein</fullName>
    </submittedName>
</protein>
<accession>A0A1W1ZPF6</accession>
<feature type="region of interest" description="Disordered" evidence="1">
    <location>
        <begin position="69"/>
        <end position="100"/>
    </location>
</feature>